<sequence length="72" mass="8547">MAFSCPKFHNRRFRIRQHFRALIHRLGAGCGHLCTTPLACKQVCIGDVETLAFFFFLHFPDHHHHHLILFFF</sequence>
<dbReference type="EMBL" id="KQ421200">
    <property type="protein sequence ID" value="KOF78171.1"/>
    <property type="molecule type" value="Genomic_DNA"/>
</dbReference>
<name>A0A0L8GME0_OCTBM</name>
<protein>
    <submittedName>
        <fullName evidence="1">Uncharacterized protein</fullName>
    </submittedName>
</protein>
<proteinExistence type="predicted"/>
<organism evidence="1">
    <name type="scientific">Octopus bimaculoides</name>
    <name type="common">California two-spotted octopus</name>
    <dbReference type="NCBI Taxonomy" id="37653"/>
    <lineage>
        <taxon>Eukaryota</taxon>
        <taxon>Metazoa</taxon>
        <taxon>Spiralia</taxon>
        <taxon>Lophotrochozoa</taxon>
        <taxon>Mollusca</taxon>
        <taxon>Cephalopoda</taxon>
        <taxon>Coleoidea</taxon>
        <taxon>Octopodiformes</taxon>
        <taxon>Octopoda</taxon>
        <taxon>Incirrata</taxon>
        <taxon>Octopodidae</taxon>
        <taxon>Octopus</taxon>
    </lineage>
</organism>
<accession>A0A0L8GME0</accession>
<dbReference type="OrthoDB" id="6288034at2759"/>
<dbReference type="AlphaFoldDB" id="A0A0L8GME0"/>
<evidence type="ECO:0000313" key="1">
    <source>
        <dbReference type="EMBL" id="KOF78171.1"/>
    </source>
</evidence>
<gene>
    <name evidence="1" type="ORF">OCBIM_22031213mg</name>
</gene>
<reference evidence="1" key="1">
    <citation type="submission" date="2015-07" db="EMBL/GenBank/DDBJ databases">
        <title>MeaNS - Measles Nucleotide Surveillance Program.</title>
        <authorList>
            <person name="Tran T."/>
            <person name="Druce J."/>
        </authorList>
    </citation>
    <scope>NUCLEOTIDE SEQUENCE</scope>
    <source>
        <strain evidence="1">UCB-OBI-ISO-001</strain>
        <tissue evidence="1">Gonad</tissue>
    </source>
</reference>